<keyword evidence="2" id="KW-1133">Transmembrane helix</keyword>
<dbReference type="AlphaFoldDB" id="A0A8J7YD86"/>
<proteinExistence type="predicted"/>
<feature type="region of interest" description="Disordered" evidence="1">
    <location>
        <begin position="379"/>
        <end position="415"/>
    </location>
</feature>
<dbReference type="Proteomes" id="UP000783863">
    <property type="component" value="Unassembled WGS sequence"/>
</dbReference>
<accession>A0A8J7YD86</accession>
<dbReference type="RefSeq" id="WP_220587502.1">
    <property type="nucleotide sequence ID" value="NZ_RKLQ01000001.1"/>
</dbReference>
<keyword evidence="2" id="KW-0472">Membrane</keyword>
<organism evidence="3 4">
    <name type="scientific">Haloarcula salinisoli</name>
    <dbReference type="NCBI Taxonomy" id="2487746"/>
    <lineage>
        <taxon>Archaea</taxon>
        <taxon>Methanobacteriati</taxon>
        <taxon>Methanobacteriota</taxon>
        <taxon>Stenosarchaea group</taxon>
        <taxon>Halobacteria</taxon>
        <taxon>Halobacteriales</taxon>
        <taxon>Haloarculaceae</taxon>
        <taxon>Haloarcula</taxon>
    </lineage>
</organism>
<evidence type="ECO:0000256" key="1">
    <source>
        <dbReference type="SAM" id="MobiDB-lite"/>
    </source>
</evidence>
<reference evidence="3" key="1">
    <citation type="submission" date="2021-06" db="EMBL/GenBank/DDBJ databases">
        <title>Halomicroarcula sp. F24A a new haloarchaeum isolated from saline soil.</title>
        <authorList>
            <person name="Duran-Viseras A."/>
            <person name="Sanchez-Porro C."/>
            <person name="Ventosa A."/>
        </authorList>
    </citation>
    <scope>NUCLEOTIDE SEQUENCE</scope>
    <source>
        <strain evidence="3">F24A</strain>
    </source>
</reference>
<comment type="caution">
    <text evidence="3">The sequence shown here is derived from an EMBL/GenBank/DDBJ whole genome shotgun (WGS) entry which is preliminary data.</text>
</comment>
<evidence type="ECO:0000313" key="3">
    <source>
        <dbReference type="EMBL" id="MBX0303292.1"/>
    </source>
</evidence>
<evidence type="ECO:0000313" key="4">
    <source>
        <dbReference type="Proteomes" id="UP000783863"/>
    </source>
</evidence>
<dbReference type="EMBL" id="RKLQ01000001">
    <property type="protein sequence ID" value="MBX0303292.1"/>
    <property type="molecule type" value="Genomic_DNA"/>
</dbReference>
<name>A0A8J7YD86_9EURY</name>
<feature type="compositionally biased region" description="Low complexity" evidence="1">
    <location>
        <begin position="387"/>
        <end position="406"/>
    </location>
</feature>
<keyword evidence="2" id="KW-0812">Transmembrane</keyword>
<evidence type="ECO:0000256" key="2">
    <source>
        <dbReference type="SAM" id="Phobius"/>
    </source>
</evidence>
<gene>
    <name evidence="3" type="ORF">EGD98_06350</name>
</gene>
<feature type="transmembrane region" description="Helical" evidence="2">
    <location>
        <begin position="428"/>
        <end position="448"/>
    </location>
</feature>
<keyword evidence="4" id="KW-1185">Reference proteome</keyword>
<protein>
    <recommendedName>
        <fullName evidence="5">PGF-pre-PGF domain-containing protein</fullName>
    </recommendedName>
</protein>
<sequence length="465" mass="49090">MQSTDWSPKQCGHRVLALGLVVLIVGSMFASVAAAQSAIGFRKAEVSATTVTVGENVTVSAEAVNVGDSGGGYTFEFERDRVRFERIRATIPANDDRRVSTNISFDEPGTYRISVNGNRAGSVTVQPARARVTSTNESQRRIDARANGVSATEPTAFDIPPSNRTFALQNWSTTTGQTAFQQYLTEYTNRSEVPGTLPSPEHSTLLGVIDVESDDGFEESTMRIGVNDSVLANSTLERDEVTVYQRNDTVWEPLSTSVAAQQENRTVYEATATRGTTYAVGRLTADIAIENTSYGTTASADGPRLYIEARLRNAAPIAGTYTGVMRVNGESVNRTTVAVPASGDADLSVTHVVTEAGSYNLKLNRTSVGSVFISESQAAATQRTESTPGSEAPTGTAATTATPAGDSGDDGDSVENPLPSTVFGINTLYVIGGLAIALAAFVAILLLLRRGGDGGGGKPETFDPF</sequence>
<evidence type="ECO:0008006" key="5">
    <source>
        <dbReference type="Google" id="ProtNLM"/>
    </source>
</evidence>